<evidence type="ECO:0000256" key="5">
    <source>
        <dbReference type="ARBA" id="ARBA00023128"/>
    </source>
</evidence>
<dbReference type="InterPro" id="IPR038375">
    <property type="entry name" value="NDUFAF7_sf"/>
</dbReference>
<keyword evidence="4 7" id="KW-0808">Transferase</keyword>
<dbReference type="Gene3D" id="3.40.50.12710">
    <property type="match status" value="1"/>
</dbReference>
<dbReference type="PANTHER" id="PTHR12049:SF7">
    <property type="entry name" value="PROTEIN ARGININE METHYLTRANSFERASE NDUFAF7, MITOCHONDRIAL"/>
    <property type="match status" value="1"/>
</dbReference>
<accession>A0ABR3JHJ1</accession>
<evidence type="ECO:0000256" key="4">
    <source>
        <dbReference type="ARBA" id="ARBA00022679"/>
    </source>
</evidence>
<comment type="subcellular location">
    <subcellularLocation>
        <location evidence="1 7">Mitochondrion</location>
    </subcellularLocation>
</comment>
<dbReference type="Proteomes" id="UP001556367">
    <property type="component" value="Unassembled WGS sequence"/>
</dbReference>
<comment type="caution">
    <text evidence="8">The sequence shown here is derived from an EMBL/GenBank/DDBJ whole genome shotgun (WGS) entry which is preliminary data.</text>
</comment>
<dbReference type="EMBL" id="JASNQZ010000007">
    <property type="protein sequence ID" value="KAL0954930.1"/>
    <property type="molecule type" value="Genomic_DNA"/>
</dbReference>
<dbReference type="SUPFAM" id="SSF53335">
    <property type="entry name" value="S-adenosyl-L-methionine-dependent methyltransferases"/>
    <property type="match status" value="1"/>
</dbReference>
<keyword evidence="9" id="KW-1185">Reference proteome</keyword>
<dbReference type="InterPro" id="IPR003788">
    <property type="entry name" value="NDUFAF7"/>
</dbReference>
<sequence>MLRASASRTASLWSRKACRSGTGTAFLSARYGGRNYSTGEPAVTPIEQLLLDRIRLAGPISFATYMQTCLSHPTEGYYMNHKYPVFGTRGDFITSPEISQVFGEIIGLWLVSRWMAAGEPAYFRMVELGPGRGTLMADVLGVVNHFIPHSVQRTLLLVETSPHMRELQRYNIQWPIKWFNSIEEITPVPYVFTMVIAHEFFDALPMHILQRTERGWQELQVAESTSSSARFQFVLAPPNAMSAVLAHSSERFHQLPVGSRIEVSRTGFSIARRIGEIIELNESIYSIGGCGLIIDYGGDTVHSNSFRAFKNHKIVDVFHRPGECDLTANVDFAYLRESMSDIVNVHGPVTQNHFLKSMHLDRRIRRMVEHASDDERKEAIRSAAERLADLKGMGTQYKVMGLTSKEARHPVFPF</sequence>
<dbReference type="InterPro" id="IPR029063">
    <property type="entry name" value="SAM-dependent_MTases_sf"/>
</dbReference>
<dbReference type="Pfam" id="PF02636">
    <property type="entry name" value="Methyltransf_28"/>
    <property type="match status" value="1"/>
</dbReference>
<evidence type="ECO:0000256" key="7">
    <source>
        <dbReference type="RuleBase" id="RU364114"/>
    </source>
</evidence>
<protein>
    <recommendedName>
        <fullName evidence="7">Protein arginine methyltransferase NDUFAF7</fullName>
        <ecNumber evidence="7">2.1.1.320</ecNumber>
    </recommendedName>
</protein>
<organism evidence="8 9">
    <name type="scientific">Hohenbuehelia grisea</name>
    <dbReference type="NCBI Taxonomy" id="104357"/>
    <lineage>
        <taxon>Eukaryota</taxon>
        <taxon>Fungi</taxon>
        <taxon>Dikarya</taxon>
        <taxon>Basidiomycota</taxon>
        <taxon>Agaricomycotina</taxon>
        <taxon>Agaricomycetes</taxon>
        <taxon>Agaricomycetidae</taxon>
        <taxon>Agaricales</taxon>
        <taxon>Pleurotineae</taxon>
        <taxon>Pleurotaceae</taxon>
        <taxon>Hohenbuehelia</taxon>
    </lineage>
</organism>
<comment type="function">
    <text evidence="7">Arginine methyltransferase involved in the assembly or stability of mitochondrial NADH:ubiquinone oxidoreductase complex (complex I).</text>
</comment>
<name>A0ABR3JHJ1_9AGAR</name>
<comment type="catalytic activity">
    <reaction evidence="6 7">
        <text>L-arginyl-[protein] + 2 S-adenosyl-L-methionine = N(omega),N(omega)'-dimethyl-L-arginyl-[protein] + 2 S-adenosyl-L-homocysteine + 2 H(+)</text>
        <dbReference type="Rhea" id="RHEA:48108"/>
        <dbReference type="Rhea" id="RHEA-COMP:10532"/>
        <dbReference type="Rhea" id="RHEA-COMP:11992"/>
        <dbReference type="ChEBI" id="CHEBI:15378"/>
        <dbReference type="ChEBI" id="CHEBI:29965"/>
        <dbReference type="ChEBI" id="CHEBI:57856"/>
        <dbReference type="ChEBI" id="CHEBI:59789"/>
        <dbReference type="ChEBI" id="CHEBI:88221"/>
        <dbReference type="EC" id="2.1.1.320"/>
    </reaction>
</comment>
<proteinExistence type="inferred from homology"/>
<comment type="similarity">
    <text evidence="2 7">Belongs to the NDUFAF7 family.</text>
</comment>
<reference evidence="9" key="1">
    <citation type="submission" date="2024-06" db="EMBL/GenBank/DDBJ databases">
        <title>Multi-omics analyses provide insights into the biosynthesis of the anticancer antibiotic pleurotin in Hohenbuehelia grisea.</title>
        <authorList>
            <person name="Weaver J.A."/>
            <person name="Alberti F."/>
        </authorList>
    </citation>
    <scope>NUCLEOTIDE SEQUENCE [LARGE SCALE GENOMIC DNA]</scope>
    <source>
        <strain evidence="9">T-177</strain>
    </source>
</reference>
<evidence type="ECO:0000313" key="9">
    <source>
        <dbReference type="Proteomes" id="UP001556367"/>
    </source>
</evidence>
<evidence type="ECO:0000256" key="2">
    <source>
        <dbReference type="ARBA" id="ARBA00005891"/>
    </source>
</evidence>
<evidence type="ECO:0000256" key="6">
    <source>
        <dbReference type="ARBA" id="ARBA00048612"/>
    </source>
</evidence>
<keyword evidence="3 7" id="KW-0489">Methyltransferase</keyword>
<gene>
    <name evidence="8" type="ORF">HGRIS_003863</name>
</gene>
<dbReference type="PANTHER" id="PTHR12049">
    <property type="entry name" value="PROTEIN ARGININE METHYLTRANSFERASE NDUFAF7, MITOCHONDRIAL"/>
    <property type="match status" value="1"/>
</dbReference>
<evidence type="ECO:0000313" key="8">
    <source>
        <dbReference type="EMBL" id="KAL0954930.1"/>
    </source>
</evidence>
<evidence type="ECO:0000256" key="3">
    <source>
        <dbReference type="ARBA" id="ARBA00022603"/>
    </source>
</evidence>
<keyword evidence="5 7" id="KW-0496">Mitochondrion</keyword>
<evidence type="ECO:0000256" key="1">
    <source>
        <dbReference type="ARBA" id="ARBA00004173"/>
    </source>
</evidence>
<dbReference type="EC" id="2.1.1.320" evidence="7"/>